<dbReference type="InterPro" id="IPR021109">
    <property type="entry name" value="Peptidase_aspartic_dom_sf"/>
</dbReference>
<organism evidence="3 4">
    <name type="scientific">Dyella humi</name>
    <dbReference type="NCBI Taxonomy" id="1770547"/>
    <lineage>
        <taxon>Bacteria</taxon>
        <taxon>Pseudomonadati</taxon>
        <taxon>Pseudomonadota</taxon>
        <taxon>Gammaproteobacteria</taxon>
        <taxon>Lysobacterales</taxon>
        <taxon>Rhodanobacteraceae</taxon>
        <taxon>Dyella</taxon>
    </lineage>
</organism>
<dbReference type="EMBL" id="JADIKI010000021">
    <property type="protein sequence ID" value="MFK2853862.1"/>
    <property type="molecule type" value="Genomic_DNA"/>
</dbReference>
<feature type="signal peptide" evidence="1">
    <location>
        <begin position="1"/>
        <end position="33"/>
    </location>
</feature>
<name>A0ABW8IF90_9GAMM</name>
<protein>
    <recommendedName>
        <fullName evidence="2">PDZ domain-containing protein</fullName>
    </recommendedName>
</protein>
<dbReference type="Gene3D" id="2.30.42.10">
    <property type="match status" value="1"/>
</dbReference>
<dbReference type="Gene3D" id="2.40.70.10">
    <property type="entry name" value="Acid Proteases"/>
    <property type="match status" value="1"/>
</dbReference>
<feature type="chain" id="PRO_5046245302" description="PDZ domain-containing protein" evidence="1">
    <location>
        <begin position="34"/>
        <end position="412"/>
    </location>
</feature>
<dbReference type="SUPFAM" id="SSF50156">
    <property type="entry name" value="PDZ domain-like"/>
    <property type="match status" value="1"/>
</dbReference>
<dbReference type="InterPro" id="IPR001478">
    <property type="entry name" value="PDZ"/>
</dbReference>
<evidence type="ECO:0000256" key="1">
    <source>
        <dbReference type="SAM" id="SignalP"/>
    </source>
</evidence>
<dbReference type="Pfam" id="PF00595">
    <property type="entry name" value="PDZ"/>
    <property type="match status" value="1"/>
</dbReference>
<comment type="caution">
    <text evidence="3">The sequence shown here is derived from an EMBL/GenBank/DDBJ whole genome shotgun (WGS) entry which is preliminary data.</text>
</comment>
<proteinExistence type="predicted"/>
<sequence>MKPVDRPADRKHFQAMRLLTCLVGLLLANSALSTPLSDKPTLIRSVPVHAATFRDDVSSTGWINFDFADGRSILVPAKVNGQSVLVKLIDGADTSYIDKDFAASIGFQPPTGTKTFGSVSTQVQLGALTLRRVKTTTADLGAKRTDSLFAPFILSDDLFNQVVVDIDFAHRRVAFQDPRSAIQLPNGAVEIPLIRHLDSRTVPVSIEGTAPVPFEWFLGDPSPVTVYQPYYETHKLLESRSTSVRLGGGLNGQRPQEPVATLSRVQFAGVNFYQVPGVFPSNAVRGSDSPLISGNIGLELLARFRLIIDYPHARLYAVPNIEAESAPFVKDRLGLYLSKQGVTFVVDFVSPGSPAQAAGFKVGERIAMINQKAGPAWTQAELTNLRFATKETAIVFTMESGSTRQVKAKDYF</sequence>
<evidence type="ECO:0000259" key="2">
    <source>
        <dbReference type="SMART" id="SM00228"/>
    </source>
</evidence>
<dbReference type="SMART" id="SM00228">
    <property type="entry name" value="PDZ"/>
    <property type="match status" value="1"/>
</dbReference>
<gene>
    <name evidence="3" type="ORF">ISP18_04600</name>
</gene>
<dbReference type="RefSeq" id="WP_380017464.1">
    <property type="nucleotide sequence ID" value="NZ_JADIKI010000021.1"/>
</dbReference>
<dbReference type="Proteomes" id="UP001620409">
    <property type="component" value="Unassembled WGS sequence"/>
</dbReference>
<dbReference type="InterPro" id="IPR036034">
    <property type="entry name" value="PDZ_sf"/>
</dbReference>
<evidence type="ECO:0000313" key="3">
    <source>
        <dbReference type="EMBL" id="MFK2853862.1"/>
    </source>
</evidence>
<keyword evidence="4" id="KW-1185">Reference proteome</keyword>
<accession>A0ABW8IF90</accession>
<keyword evidence="1" id="KW-0732">Signal</keyword>
<evidence type="ECO:0000313" key="4">
    <source>
        <dbReference type="Proteomes" id="UP001620409"/>
    </source>
</evidence>
<feature type="domain" description="PDZ" evidence="2">
    <location>
        <begin position="331"/>
        <end position="402"/>
    </location>
</feature>
<reference evidence="3 4" key="1">
    <citation type="submission" date="2020-10" db="EMBL/GenBank/DDBJ databases">
        <title>Phylogeny of dyella-like bacteria.</title>
        <authorList>
            <person name="Fu J."/>
        </authorList>
    </citation>
    <scope>NUCLEOTIDE SEQUENCE [LARGE SCALE GENOMIC DNA]</scope>
    <source>
        <strain evidence="3 4">DHG40</strain>
    </source>
</reference>